<keyword evidence="7" id="KW-1185">Reference proteome</keyword>
<keyword evidence="2 4" id="KW-0238">DNA-binding</keyword>
<dbReference type="Gene3D" id="1.10.10.60">
    <property type="entry name" value="Homeodomain-like"/>
    <property type="match status" value="1"/>
</dbReference>
<dbReference type="RefSeq" id="WP_204046575.1">
    <property type="nucleotide sequence ID" value="NZ_BOOF01000001.1"/>
</dbReference>
<proteinExistence type="predicted"/>
<gene>
    <name evidence="6" type="ORF">Msi02_01190</name>
</gene>
<evidence type="ECO:0000256" key="3">
    <source>
        <dbReference type="ARBA" id="ARBA00023163"/>
    </source>
</evidence>
<dbReference type="PROSITE" id="PS50977">
    <property type="entry name" value="HTH_TETR_2"/>
    <property type="match status" value="1"/>
</dbReference>
<dbReference type="EMBL" id="BOOF01000001">
    <property type="protein sequence ID" value="GIH59302.1"/>
    <property type="molecule type" value="Genomic_DNA"/>
</dbReference>
<feature type="domain" description="HTH tetR-type" evidence="5">
    <location>
        <begin position="20"/>
        <end position="80"/>
    </location>
</feature>
<dbReference type="Pfam" id="PF02909">
    <property type="entry name" value="TetR_C_1"/>
    <property type="match status" value="1"/>
</dbReference>
<evidence type="ECO:0000256" key="1">
    <source>
        <dbReference type="ARBA" id="ARBA00023015"/>
    </source>
</evidence>
<dbReference type="Gene3D" id="1.10.357.10">
    <property type="entry name" value="Tetracycline Repressor, domain 2"/>
    <property type="match status" value="1"/>
</dbReference>
<evidence type="ECO:0000313" key="7">
    <source>
        <dbReference type="Proteomes" id="UP000660454"/>
    </source>
</evidence>
<protein>
    <submittedName>
        <fullName evidence="6">TetR family transcriptional regulator</fullName>
    </submittedName>
</protein>
<dbReference type="InterPro" id="IPR036271">
    <property type="entry name" value="Tet_transcr_reg_TetR-rel_C_sf"/>
</dbReference>
<dbReference type="InterPro" id="IPR004111">
    <property type="entry name" value="Repressor_TetR_C"/>
</dbReference>
<dbReference type="SUPFAM" id="SSF48498">
    <property type="entry name" value="Tetracyclin repressor-like, C-terminal domain"/>
    <property type="match status" value="1"/>
</dbReference>
<evidence type="ECO:0000313" key="6">
    <source>
        <dbReference type="EMBL" id="GIH59302.1"/>
    </source>
</evidence>
<organism evidence="6 7">
    <name type="scientific">Microbispora siamensis</name>
    <dbReference type="NCBI Taxonomy" id="564413"/>
    <lineage>
        <taxon>Bacteria</taxon>
        <taxon>Bacillati</taxon>
        <taxon>Actinomycetota</taxon>
        <taxon>Actinomycetes</taxon>
        <taxon>Streptosporangiales</taxon>
        <taxon>Streptosporangiaceae</taxon>
        <taxon>Microbispora</taxon>
    </lineage>
</organism>
<keyword evidence="3" id="KW-0804">Transcription</keyword>
<comment type="caution">
    <text evidence="6">The sequence shown here is derived from an EMBL/GenBank/DDBJ whole genome shotgun (WGS) entry which is preliminary data.</text>
</comment>
<dbReference type="InterPro" id="IPR001647">
    <property type="entry name" value="HTH_TetR"/>
</dbReference>
<dbReference type="PANTHER" id="PTHR30055">
    <property type="entry name" value="HTH-TYPE TRANSCRIPTIONAL REGULATOR RUTR"/>
    <property type="match status" value="1"/>
</dbReference>
<dbReference type="InterPro" id="IPR050109">
    <property type="entry name" value="HTH-type_TetR-like_transc_reg"/>
</dbReference>
<feature type="DNA-binding region" description="H-T-H motif" evidence="4">
    <location>
        <begin position="43"/>
        <end position="62"/>
    </location>
</feature>
<dbReference type="SUPFAM" id="SSF46689">
    <property type="entry name" value="Homeodomain-like"/>
    <property type="match status" value="1"/>
</dbReference>
<keyword evidence="1" id="KW-0805">Transcription regulation</keyword>
<evidence type="ECO:0000256" key="4">
    <source>
        <dbReference type="PROSITE-ProRule" id="PRU00335"/>
    </source>
</evidence>
<name>A0ABQ4GD06_9ACTN</name>
<dbReference type="PANTHER" id="PTHR30055:SF151">
    <property type="entry name" value="TRANSCRIPTIONAL REGULATORY PROTEIN"/>
    <property type="match status" value="1"/>
</dbReference>
<accession>A0ABQ4GD06</accession>
<dbReference type="InterPro" id="IPR009057">
    <property type="entry name" value="Homeodomain-like_sf"/>
</dbReference>
<dbReference type="Proteomes" id="UP000660454">
    <property type="component" value="Unassembled WGS sequence"/>
</dbReference>
<evidence type="ECO:0000256" key="2">
    <source>
        <dbReference type="ARBA" id="ARBA00023125"/>
    </source>
</evidence>
<evidence type="ECO:0000259" key="5">
    <source>
        <dbReference type="PROSITE" id="PS50977"/>
    </source>
</evidence>
<reference evidence="6 7" key="1">
    <citation type="submission" date="2021-01" db="EMBL/GenBank/DDBJ databases">
        <title>Whole genome shotgun sequence of Microbispora siamensis NBRC 104113.</title>
        <authorList>
            <person name="Komaki H."/>
            <person name="Tamura T."/>
        </authorList>
    </citation>
    <scope>NUCLEOTIDE SEQUENCE [LARGE SCALE GENOMIC DNA]</scope>
    <source>
        <strain evidence="6 7">NBRC 104113</strain>
    </source>
</reference>
<sequence length="235" mass="26780">MSRQRPPAVWFTEEQPRKPRLSRERIARAAVALLDAEGVTGFSMRRLAARLDAGVMSAYEYVRGKEDVLDLAMDQVFAEIELDDTGITPWRQVLTRQLHQSRQVMKRHSWLPSLMAVRPLLGPHFLARSELFYATLARAGLRGPELLAAVGTLTYYVQGYTAAEITWRGSVRDSAEETELRRQAQEYLDQRAELYPTLTRHAQLADDDFDGQFQRGLDLILDGIQARLGHEAQDR</sequence>